<dbReference type="EMBL" id="BMQL01000009">
    <property type="protein sequence ID" value="GGR07512.1"/>
    <property type="molecule type" value="Genomic_DNA"/>
</dbReference>
<feature type="chain" id="PRO_5037273635" description="DUF2271 domain-containing protein" evidence="1">
    <location>
        <begin position="36"/>
        <end position="194"/>
    </location>
</feature>
<evidence type="ECO:0000313" key="2">
    <source>
        <dbReference type="EMBL" id="GGR07512.1"/>
    </source>
</evidence>
<reference evidence="2" key="1">
    <citation type="journal article" date="2014" name="Int. J. Syst. Evol. Microbiol.">
        <title>Complete genome sequence of Corynebacterium casei LMG S-19264T (=DSM 44701T), isolated from a smear-ripened cheese.</title>
        <authorList>
            <consortium name="US DOE Joint Genome Institute (JGI-PGF)"/>
            <person name="Walter F."/>
            <person name="Albersmeier A."/>
            <person name="Kalinowski J."/>
            <person name="Ruckert C."/>
        </authorList>
    </citation>
    <scope>NUCLEOTIDE SEQUENCE</scope>
    <source>
        <strain evidence="2">JCM 31311</strain>
    </source>
</reference>
<feature type="signal peptide" evidence="1">
    <location>
        <begin position="1"/>
        <end position="35"/>
    </location>
</feature>
<dbReference type="RefSeq" id="WP_189089953.1">
    <property type="nucleotide sequence ID" value="NZ_BMQL01000009.1"/>
</dbReference>
<dbReference type="Pfam" id="PF10029">
    <property type="entry name" value="DUF2271"/>
    <property type="match status" value="1"/>
</dbReference>
<reference evidence="2" key="2">
    <citation type="submission" date="2020-09" db="EMBL/GenBank/DDBJ databases">
        <authorList>
            <person name="Sun Q."/>
            <person name="Ohkuma M."/>
        </authorList>
    </citation>
    <scope>NUCLEOTIDE SEQUENCE</scope>
    <source>
        <strain evidence="2">JCM 31311</strain>
    </source>
</reference>
<name>A0A918C5A3_9DEIO</name>
<dbReference type="Gene3D" id="2.60.40.4070">
    <property type="match status" value="1"/>
</dbReference>
<proteinExistence type="predicted"/>
<dbReference type="PROSITE" id="PS51318">
    <property type="entry name" value="TAT"/>
    <property type="match status" value="1"/>
</dbReference>
<evidence type="ECO:0000256" key="1">
    <source>
        <dbReference type="SAM" id="SignalP"/>
    </source>
</evidence>
<keyword evidence="3" id="KW-1185">Reference proteome</keyword>
<gene>
    <name evidence="2" type="ORF">GCM10008957_20250</name>
</gene>
<evidence type="ECO:0008006" key="4">
    <source>
        <dbReference type="Google" id="ProtNLM"/>
    </source>
</evidence>
<comment type="caution">
    <text evidence="2">The sequence shown here is derived from an EMBL/GenBank/DDBJ whole genome shotgun (WGS) entry which is preliminary data.</text>
</comment>
<keyword evidence="1" id="KW-0732">Signal</keyword>
<protein>
    <recommendedName>
        <fullName evidence="4">DUF2271 domain-containing protein</fullName>
    </recommendedName>
</protein>
<dbReference type="PIRSF" id="PIRSF014995">
    <property type="entry name" value="UCP014995"/>
    <property type="match status" value="1"/>
</dbReference>
<dbReference type="InterPro" id="IPR014469">
    <property type="entry name" value="DUF2271"/>
</dbReference>
<organism evidence="2 3">
    <name type="scientific">Deinococcus ruber</name>
    <dbReference type="NCBI Taxonomy" id="1848197"/>
    <lineage>
        <taxon>Bacteria</taxon>
        <taxon>Thermotogati</taxon>
        <taxon>Deinococcota</taxon>
        <taxon>Deinococci</taxon>
        <taxon>Deinococcales</taxon>
        <taxon>Deinococcaceae</taxon>
        <taxon>Deinococcus</taxon>
    </lineage>
</organism>
<dbReference type="Proteomes" id="UP000603865">
    <property type="component" value="Unassembled WGS sequence"/>
</dbReference>
<sequence>MRHTIKNGIITRRGFLTRSVAATLTLALGSKLSLAATAVRPKVAAANELAVTFTTSPSGFGRIQRPYVAVWIENASGTPIRTLSLWMLSPPRGTRYLDELRRWYSGATTDPALVPTTTSPTPNPGSYTVVWDGKDDKGSVVDQGEYYVCVESAREHGPYSLVREKVTLGTALFKKTLGSNAELKDVGVEFRKHA</sequence>
<accession>A0A918C5A3</accession>
<evidence type="ECO:0000313" key="3">
    <source>
        <dbReference type="Proteomes" id="UP000603865"/>
    </source>
</evidence>
<dbReference type="AlphaFoldDB" id="A0A918C5A3"/>
<dbReference type="InterPro" id="IPR006311">
    <property type="entry name" value="TAT_signal"/>
</dbReference>